<protein>
    <submittedName>
        <fullName evidence="4">Sulfurtransferase</fullName>
    </submittedName>
</protein>
<dbReference type="SMART" id="SM00450">
    <property type="entry name" value="RHOD"/>
    <property type="match status" value="2"/>
</dbReference>
<reference evidence="5" key="1">
    <citation type="journal article" date="2019" name="Int. J. Syst. Evol. Microbiol.">
        <title>The Global Catalogue of Microorganisms (GCM) 10K type strain sequencing project: providing services to taxonomists for standard genome sequencing and annotation.</title>
        <authorList>
            <consortium name="The Broad Institute Genomics Platform"/>
            <consortium name="The Broad Institute Genome Sequencing Center for Infectious Disease"/>
            <person name="Wu L."/>
            <person name="Ma J."/>
        </authorList>
    </citation>
    <scope>NUCLEOTIDE SEQUENCE [LARGE SCALE GENOMIC DNA]</scope>
    <source>
        <strain evidence="5">JCM 17593</strain>
    </source>
</reference>
<dbReference type="CDD" id="cd01448">
    <property type="entry name" value="TST_Repeat_1"/>
    <property type="match status" value="1"/>
</dbReference>
<keyword evidence="2" id="KW-0677">Repeat</keyword>
<dbReference type="InterPro" id="IPR045078">
    <property type="entry name" value="TST/MPST-like"/>
</dbReference>
<dbReference type="InterPro" id="IPR001763">
    <property type="entry name" value="Rhodanese-like_dom"/>
</dbReference>
<evidence type="ECO:0000313" key="5">
    <source>
        <dbReference type="Proteomes" id="UP001500213"/>
    </source>
</evidence>
<dbReference type="PANTHER" id="PTHR11364">
    <property type="entry name" value="THIOSULFATE SULFERTANSFERASE"/>
    <property type="match status" value="1"/>
</dbReference>
<evidence type="ECO:0000256" key="2">
    <source>
        <dbReference type="ARBA" id="ARBA00022737"/>
    </source>
</evidence>
<evidence type="ECO:0000256" key="1">
    <source>
        <dbReference type="ARBA" id="ARBA00022679"/>
    </source>
</evidence>
<dbReference type="EMBL" id="BAABBX010000012">
    <property type="protein sequence ID" value="GAA4188660.1"/>
    <property type="molecule type" value="Genomic_DNA"/>
</dbReference>
<feature type="domain" description="Rhodanese" evidence="3">
    <location>
        <begin position="181"/>
        <end position="292"/>
    </location>
</feature>
<dbReference type="InterPro" id="IPR001307">
    <property type="entry name" value="Thiosulphate_STrfase_CS"/>
</dbReference>
<feature type="domain" description="Rhodanese" evidence="3">
    <location>
        <begin position="26"/>
        <end position="152"/>
    </location>
</feature>
<gene>
    <name evidence="4" type="ORF">GCM10022288_15330</name>
</gene>
<keyword evidence="1" id="KW-0808">Transferase</keyword>
<sequence>MTERERPILTDPDELEVALRDGRYADGGPVRVLDVRWGGVGRPAGKPDGRDAFELGHIPGAVYVDLDTELALPPARRRPEDGRHPLPELDELQQSARSWGIDPGDTVVVYDDLKNLSSARAWWLLRYAGVADVRLLDGSLRAWVSAGNPLEKGPGDPPVPGTVTLAYGALPVIPLEGVAEFAASGVLLDARAGDRFRGEVEPVDPRAGHIPGAVSAPTTANVDANGRFLTPGELRARFEELGVTDASAVGAYCGSGVTAAHEAVALTLAGFAPVLYPGSFSQWSNHPELPIETGETAE</sequence>
<dbReference type="Gene3D" id="3.40.250.10">
    <property type="entry name" value="Rhodanese-like domain"/>
    <property type="match status" value="2"/>
</dbReference>
<dbReference type="RefSeq" id="WP_425553406.1">
    <property type="nucleotide sequence ID" value="NZ_BAABBX010000012.1"/>
</dbReference>
<proteinExistence type="predicted"/>
<dbReference type="PROSITE" id="PS00380">
    <property type="entry name" value="RHODANESE_1"/>
    <property type="match status" value="1"/>
</dbReference>
<name>A0ABP8ARU5_9MICO</name>
<dbReference type="SUPFAM" id="SSF52821">
    <property type="entry name" value="Rhodanese/Cell cycle control phosphatase"/>
    <property type="match status" value="2"/>
</dbReference>
<keyword evidence="5" id="KW-1185">Reference proteome</keyword>
<comment type="caution">
    <text evidence="4">The sequence shown here is derived from an EMBL/GenBank/DDBJ whole genome shotgun (WGS) entry which is preliminary data.</text>
</comment>
<organism evidence="4 5">
    <name type="scientific">Gryllotalpicola kribbensis</name>
    <dbReference type="NCBI Taxonomy" id="993084"/>
    <lineage>
        <taxon>Bacteria</taxon>
        <taxon>Bacillati</taxon>
        <taxon>Actinomycetota</taxon>
        <taxon>Actinomycetes</taxon>
        <taxon>Micrococcales</taxon>
        <taxon>Microbacteriaceae</taxon>
        <taxon>Gryllotalpicola</taxon>
    </lineage>
</organism>
<evidence type="ECO:0000313" key="4">
    <source>
        <dbReference type="EMBL" id="GAA4188660.1"/>
    </source>
</evidence>
<dbReference type="PANTHER" id="PTHR11364:SF27">
    <property type="entry name" value="SULFURTRANSFERASE"/>
    <property type="match status" value="1"/>
</dbReference>
<dbReference type="InterPro" id="IPR036873">
    <property type="entry name" value="Rhodanese-like_dom_sf"/>
</dbReference>
<dbReference type="PROSITE" id="PS50206">
    <property type="entry name" value="RHODANESE_3"/>
    <property type="match status" value="2"/>
</dbReference>
<dbReference type="Pfam" id="PF00581">
    <property type="entry name" value="Rhodanese"/>
    <property type="match status" value="2"/>
</dbReference>
<evidence type="ECO:0000259" key="3">
    <source>
        <dbReference type="PROSITE" id="PS50206"/>
    </source>
</evidence>
<accession>A0ABP8ARU5</accession>
<dbReference type="Proteomes" id="UP001500213">
    <property type="component" value="Unassembled WGS sequence"/>
</dbReference>
<dbReference type="CDD" id="cd01449">
    <property type="entry name" value="TST_Repeat_2"/>
    <property type="match status" value="1"/>
</dbReference>